<dbReference type="InterPro" id="IPR018629">
    <property type="entry name" value="XK-rel"/>
</dbReference>
<organism evidence="8 9">
    <name type="scientific">Tetraparma gracilis</name>
    <dbReference type="NCBI Taxonomy" id="2962635"/>
    <lineage>
        <taxon>Eukaryota</taxon>
        <taxon>Sar</taxon>
        <taxon>Stramenopiles</taxon>
        <taxon>Ochrophyta</taxon>
        <taxon>Bolidophyceae</taxon>
        <taxon>Parmales</taxon>
        <taxon>Triparmaceae</taxon>
        <taxon>Tetraparma</taxon>
    </lineage>
</organism>
<comment type="subcellular location">
    <subcellularLocation>
        <location evidence="1">Membrane</location>
        <topology evidence="1">Multi-pass membrane protein</topology>
    </subcellularLocation>
</comment>
<feature type="compositionally biased region" description="Low complexity" evidence="6">
    <location>
        <begin position="941"/>
        <end position="968"/>
    </location>
</feature>
<dbReference type="InterPro" id="IPR023393">
    <property type="entry name" value="START-like_dom_sf"/>
</dbReference>
<dbReference type="SUPFAM" id="SSF55961">
    <property type="entry name" value="Bet v1-like"/>
    <property type="match status" value="1"/>
</dbReference>
<protein>
    <submittedName>
        <fullName evidence="8">Uncharacterized protein</fullName>
    </submittedName>
</protein>
<keyword evidence="4 7" id="KW-1133">Transmembrane helix</keyword>
<feature type="region of interest" description="Disordered" evidence="6">
    <location>
        <begin position="940"/>
        <end position="993"/>
    </location>
</feature>
<evidence type="ECO:0000256" key="4">
    <source>
        <dbReference type="ARBA" id="ARBA00022989"/>
    </source>
</evidence>
<evidence type="ECO:0000313" key="8">
    <source>
        <dbReference type="EMBL" id="GMI21517.1"/>
    </source>
</evidence>
<evidence type="ECO:0000256" key="2">
    <source>
        <dbReference type="ARBA" id="ARBA00008789"/>
    </source>
</evidence>
<feature type="region of interest" description="Disordered" evidence="6">
    <location>
        <begin position="1"/>
        <end position="50"/>
    </location>
</feature>
<dbReference type="EMBL" id="BRYB01000052">
    <property type="protein sequence ID" value="GMI21517.1"/>
    <property type="molecule type" value="Genomic_DNA"/>
</dbReference>
<feature type="transmembrane region" description="Helical" evidence="7">
    <location>
        <begin position="733"/>
        <end position="753"/>
    </location>
</feature>
<sequence length="993" mass="109291">MRIHTSSPPPIKSAQSSLASNPFLRSISNKPKDDNEPDDDKQHRSVGVDPDFYDMVDDNILSILLDACKPLFDLVSSSSSPDSNPSTMKHADLVMTTANLIIAAGYKMKEQARQEMAEEDLGGGMFDQDVKDMRDFSTKAAQPQVYDADERQQLDESLEIFNKKVSLKKYKTGTKMYSAEISDSGVIRGHMTLEMRATPEQIVSYYMGNANQFAKHMNSYGGGFSMGERRNNHSLIAGGTSPFPQPFQDRTIVIKILWEKLDDDNFFVSQVPSTHDSVPVPANAVPASITRFIKLTRIGPSLTKYELVGSMNLNGSIPAHINKIVTVPYIMSLPVNVVAFFTSVRRADAFNEGGGTVLGRLLFLQLHKHRKNRDLLNEKILDMVSTINVLRSAQAKYRFFDEFLFRIICNKMKLGASQTSFVVKTPLMALTANEAGRIARSFPMTMMANATAEAAVEDFIQTFQALRELDREYVWFRPMLTAIATELMSAVAWGVKFRAYLGAGVSAADALSDAYMIKTFYDMGDTANAKGLLAMVGANLAFQGIIVYAQVQGLKKNKWKTMLFEMLTVVSFVKPGIDAHRVASGAEQLPGASFDPLTEMILTKNGELFFEAIPGLVLQLVALLSAKQMSQVAIGSILMSLASTALTATTMFWDGDTDPGVRKRNPDWSGIVPDLGRGSAFAVIFMMSAFQVIAKAAAVALLALTNGSWLLLYGVADHVLHLIYRVARNDTVMYIPMPPAASYVLAPLFRVIVKTVSDFTGGFIFRLPLFLGGSYWLFNLAMSQASVFVCVHLYLEYAPGDGADKIAAGTLWAGAGGLAAGWLTTFTYFMLRIAVPKYRHTIWSWTSGRQCVHEYFHKGQGDEAKFNIFKRNLLLWERDIGEEVKMWLAENWARWKEEKPAWFKPEVVPDRFIPAGELQQLGHAASPAALGVMTTMPMTYTSPGSLPSPDTSPSSRTSSSLPTPTVEPSMPPPGRNSDSGRDTNAYLKGGGGG</sequence>
<feature type="transmembrane region" description="Helical" evidence="7">
    <location>
        <begin position="806"/>
        <end position="831"/>
    </location>
</feature>
<evidence type="ECO:0000256" key="6">
    <source>
        <dbReference type="SAM" id="MobiDB-lite"/>
    </source>
</evidence>
<evidence type="ECO:0000256" key="5">
    <source>
        <dbReference type="ARBA" id="ARBA00023136"/>
    </source>
</evidence>
<gene>
    <name evidence="8" type="ORF">TeGR_g3935</name>
</gene>
<dbReference type="Pfam" id="PF09815">
    <property type="entry name" value="XK-related"/>
    <property type="match status" value="1"/>
</dbReference>
<reference evidence="8 9" key="1">
    <citation type="journal article" date="2023" name="Commun. Biol.">
        <title>Genome analysis of Parmales, the sister group of diatoms, reveals the evolutionary specialization of diatoms from phago-mixotrophs to photoautotrophs.</title>
        <authorList>
            <person name="Ban H."/>
            <person name="Sato S."/>
            <person name="Yoshikawa S."/>
            <person name="Yamada K."/>
            <person name="Nakamura Y."/>
            <person name="Ichinomiya M."/>
            <person name="Sato N."/>
            <person name="Blanc-Mathieu R."/>
            <person name="Endo H."/>
            <person name="Kuwata A."/>
            <person name="Ogata H."/>
        </authorList>
    </citation>
    <scope>NUCLEOTIDE SEQUENCE [LARGE SCALE GENOMIC DNA]</scope>
</reference>
<evidence type="ECO:0000256" key="1">
    <source>
        <dbReference type="ARBA" id="ARBA00004141"/>
    </source>
</evidence>
<feature type="non-terminal residue" evidence="8">
    <location>
        <position position="993"/>
    </location>
</feature>
<dbReference type="Proteomes" id="UP001165060">
    <property type="component" value="Unassembled WGS sequence"/>
</dbReference>
<evidence type="ECO:0000256" key="7">
    <source>
        <dbReference type="SAM" id="Phobius"/>
    </source>
</evidence>
<feature type="transmembrane region" description="Helical" evidence="7">
    <location>
        <begin position="633"/>
        <end position="653"/>
    </location>
</feature>
<keyword evidence="5 7" id="KW-0472">Membrane</keyword>
<accession>A0ABQ6M891</accession>
<feature type="transmembrane region" description="Helical" evidence="7">
    <location>
        <begin position="774"/>
        <end position="794"/>
    </location>
</feature>
<comment type="similarity">
    <text evidence="2">Belongs to the XK family.</text>
</comment>
<comment type="caution">
    <text evidence="8">The sequence shown here is derived from an EMBL/GenBank/DDBJ whole genome shotgun (WGS) entry which is preliminary data.</text>
</comment>
<keyword evidence="9" id="KW-1185">Reference proteome</keyword>
<name>A0ABQ6M891_9STRA</name>
<evidence type="ECO:0000256" key="3">
    <source>
        <dbReference type="ARBA" id="ARBA00022692"/>
    </source>
</evidence>
<evidence type="ECO:0000313" key="9">
    <source>
        <dbReference type="Proteomes" id="UP001165060"/>
    </source>
</evidence>
<keyword evidence="3 7" id="KW-0812">Transmembrane</keyword>
<dbReference type="Gene3D" id="3.30.530.20">
    <property type="match status" value="1"/>
</dbReference>
<proteinExistence type="inferred from homology"/>
<feature type="transmembrane region" description="Helical" evidence="7">
    <location>
        <begin position="608"/>
        <end position="626"/>
    </location>
</feature>